<dbReference type="InterPro" id="IPR018476">
    <property type="entry name" value="GlyceroP-diester-Pdiesterase_M"/>
</dbReference>
<feature type="transmembrane region" description="Helical" evidence="2">
    <location>
        <begin position="302"/>
        <end position="335"/>
    </location>
</feature>
<evidence type="ECO:0000313" key="5">
    <source>
        <dbReference type="Proteomes" id="UP000285376"/>
    </source>
</evidence>
<evidence type="ECO:0000256" key="2">
    <source>
        <dbReference type="SAM" id="Phobius"/>
    </source>
</evidence>
<evidence type="ECO:0000313" key="4">
    <source>
        <dbReference type="EMBL" id="RHW45927.1"/>
    </source>
</evidence>
<feature type="transmembrane region" description="Helical" evidence="2">
    <location>
        <begin position="166"/>
        <end position="194"/>
    </location>
</feature>
<dbReference type="PANTHER" id="PTHR33133">
    <property type="entry name" value="OS08G0107100 PROTEIN-RELATED"/>
    <property type="match status" value="1"/>
</dbReference>
<feature type="transmembrane region" description="Helical" evidence="2">
    <location>
        <begin position="131"/>
        <end position="154"/>
    </location>
</feature>
<name>A0A417Z5V4_9MICO</name>
<evidence type="ECO:0000259" key="3">
    <source>
        <dbReference type="Pfam" id="PF10110"/>
    </source>
</evidence>
<organism evidence="4 5">
    <name type="scientific">Dermacoccus abyssi</name>
    <dbReference type="NCBI Taxonomy" id="322596"/>
    <lineage>
        <taxon>Bacteria</taxon>
        <taxon>Bacillati</taxon>
        <taxon>Actinomycetota</taxon>
        <taxon>Actinomycetes</taxon>
        <taxon>Micrococcales</taxon>
        <taxon>Dermacoccaceae</taxon>
        <taxon>Dermacoccus</taxon>
    </lineage>
</organism>
<feature type="transmembrane region" description="Helical" evidence="2">
    <location>
        <begin position="215"/>
        <end position="240"/>
    </location>
</feature>
<keyword evidence="2" id="KW-0472">Membrane</keyword>
<protein>
    <recommendedName>
        <fullName evidence="3">Glycerophosphoryl diester phosphodiesterase membrane domain-containing protein</fullName>
    </recommendedName>
</protein>
<dbReference type="EMBL" id="QWLM01000007">
    <property type="protein sequence ID" value="RHW45927.1"/>
    <property type="molecule type" value="Genomic_DNA"/>
</dbReference>
<accession>A0A417Z5V4</accession>
<feature type="compositionally biased region" description="Gly residues" evidence="1">
    <location>
        <begin position="79"/>
        <end position="89"/>
    </location>
</feature>
<comment type="caution">
    <text evidence="4">The sequence shown here is derived from an EMBL/GenBank/DDBJ whole genome shotgun (WGS) entry which is preliminary data.</text>
</comment>
<feature type="compositionally biased region" description="Low complexity" evidence="1">
    <location>
        <begin position="66"/>
        <end position="78"/>
    </location>
</feature>
<dbReference type="RefSeq" id="WP_147362642.1">
    <property type="nucleotide sequence ID" value="NZ_CBCRVH010000005.1"/>
</dbReference>
<dbReference type="PANTHER" id="PTHR33133:SF1">
    <property type="entry name" value="EXPRESSED PROTEIN-RELATED"/>
    <property type="match status" value="1"/>
</dbReference>
<sequence length="448" mass="45567">MSNWGQQPPPGPYDGQVPGEGAGQYGSQDNHTPWGGQNGPANPGWQGAPQQQPYGQGAYGQGGYSQSGYGAPQNPYGQPGYGPGQGGFVPPGPAFVPQAAKPGVMSLRPQNVGDIFDAAFQTIRGNPGGSVGTVIVGALLAAILSAAFIITGAMNSSSADGTPDTAALVVIGLAAPIAGLAAMASAAGLVHVFAQAVMGRRATISASLRVGVRRMWSMLGVGLLMVLIMVAVMVPLILAIVLAASQDNGGPIFLAVLVGIATICAVVWVGIRLCFAGHIVVMEKAGPTTALRRSWQLTKGRFWRTLGITILAQLIVSAISWVAQFIVSLIMLIFLGVSLAGASNGGEVSDASVGAAIAAGVLAVVFTLLSYALIYPFTTNVTGALYVDARMRDEGLANQLMQLPSNAMAAKVKLTDGALDFPLPGAGAPGGFGQAPYGAPGTGPIDYR</sequence>
<reference evidence="4 5" key="1">
    <citation type="submission" date="2018-08" db="EMBL/GenBank/DDBJ databases">
        <title>Whole genome sequence analysis of Dermacoccus abyssi bacteria isolated from Deep Mariana trench Micromonospora spp reveals genes involved in the environmental adaptation and production of secondary metabolites.</title>
        <authorList>
            <person name="Abdel-Mageed W.M."/>
            <person name="Lehri B."/>
            <person name="Nouioui I."/>
            <person name="Goodfellow I."/>
            <person name="Jaspars M."/>
            <person name="Karlyshev A."/>
        </authorList>
    </citation>
    <scope>NUCLEOTIDE SEQUENCE [LARGE SCALE GENOMIC DNA]</scope>
    <source>
        <strain evidence="4 5">MT1.1</strain>
    </source>
</reference>
<dbReference type="Pfam" id="PF10110">
    <property type="entry name" value="GPDPase_memb"/>
    <property type="match status" value="1"/>
</dbReference>
<feature type="transmembrane region" description="Helical" evidence="2">
    <location>
        <begin position="252"/>
        <end position="281"/>
    </location>
</feature>
<keyword evidence="2" id="KW-0812">Transmembrane</keyword>
<feature type="compositionally biased region" description="Low complexity" evidence="1">
    <location>
        <begin position="39"/>
        <end position="56"/>
    </location>
</feature>
<feature type="domain" description="Glycerophosphoryl diester phosphodiesterase membrane" evidence="3">
    <location>
        <begin position="257"/>
        <end position="388"/>
    </location>
</feature>
<evidence type="ECO:0000256" key="1">
    <source>
        <dbReference type="SAM" id="MobiDB-lite"/>
    </source>
</evidence>
<gene>
    <name evidence="4" type="ORF">D1832_07975</name>
</gene>
<proteinExistence type="predicted"/>
<feature type="region of interest" description="Disordered" evidence="1">
    <location>
        <begin position="1"/>
        <end position="95"/>
    </location>
</feature>
<keyword evidence="2" id="KW-1133">Transmembrane helix</keyword>
<dbReference type="Proteomes" id="UP000285376">
    <property type="component" value="Unassembled WGS sequence"/>
</dbReference>
<feature type="transmembrane region" description="Helical" evidence="2">
    <location>
        <begin position="355"/>
        <end position="374"/>
    </location>
</feature>
<dbReference type="AlphaFoldDB" id="A0A417Z5V4"/>